<comment type="subcellular location">
    <subcellularLocation>
        <location evidence="8">Cytoplasm</location>
    </subcellularLocation>
</comment>
<evidence type="ECO:0000259" key="9">
    <source>
        <dbReference type="PROSITE" id="PS51383"/>
    </source>
</evidence>
<dbReference type="PANTHER" id="PTHR12592">
    <property type="entry name" value="ATP-DEPENDENT (S)-NAD(P)H-HYDRATE DEHYDRATASE FAMILY MEMBER"/>
    <property type="match status" value="1"/>
</dbReference>
<comment type="similarity">
    <text evidence="8">Belongs to the NnrD/CARKD family.</text>
</comment>
<keyword evidence="3 8" id="KW-0067">ATP-binding</keyword>
<dbReference type="RefSeq" id="XP_060120368.1">
    <property type="nucleotide sequence ID" value="XM_060264385.1"/>
</dbReference>
<dbReference type="GO" id="GO:0005737">
    <property type="term" value="C:cytoplasm"/>
    <property type="evidence" value="ECO:0007669"/>
    <property type="project" value="UniProtKB-SubCell"/>
</dbReference>
<feature type="binding site" evidence="8">
    <location>
        <position position="229"/>
    </location>
    <ligand>
        <name>(6S)-NADPHX</name>
        <dbReference type="ChEBI" id="CHEBI:64076"/>
    </ligand>
</feature>
<dbReference type="InterPro" id="IPR000631">
    <property type="entry name" value="CARKD"/>
</dbReference>
<organism evidence="10 11">
    <name type="scientific">Malassezia japonica</name>
    <dbReference type="NCBI Taxonomy" id="223818"/>
    <lineage>
        <taxon>Eukaryota</taxon>
        <taxon>Fungi</taxon>
        <taxon>Dikarya</taxon>
        <taxon>Basidiomycota</taxon>
        <taxon>Ustilaginomycotina</taxon>
        <taxon>Malasseziomycetes</taxon>
        <taxon>Malasseziales</taxon>
        <taxon>Malasseziaceae</taxon>
        <taxon>Malassezia</taxon>
    </lineage>
</organism>
<feature type="domain" description="YjeF C-terminal" evidence="9">
    <location>
        <begin position="6"/>
        <end position="301"/>
    </location>
</feature>
<proteinExistence type="inferred from homology"/>
<dbReference type="Pfam" id="PF01256">
    <property type="entry name" value="Carb_kinase"/>
    <property type="match status" value="1"/>
</dbReference>
<dbReference type="GO" id="GO:0110051">
    <property type="term" value="P:metabolite repair"/>
    <property type="evidence" value="ECO:0007669"/>
    <property type="project" value="TreeGrafter"/>
</dbReference>
<dbReference type="NCBIfam" id="TIGR00196">
    <property type="entry name" value="yjeF_cterm"/>
    <property type="match status" value="1"/>
</dbReference>
<dbReference type="InterPro" id="IPR029056">
    <property type="entry name" value="Ribokinase-like"/>
</dbReference>
<evidence type="ECO:0000313" key="11">
    <source>
        <dbReference type="Proteomes" id="UP001217754"/>
    </source>
</evidence>
<protein>
    <recommendedName>
        <fullName evidence="8">ATP-dependent (S)-NAD(P)H-hydrate dehydratase</fullName>
        <ecNumber evidence="8">4.2.1.93</ecNumber>
    </recommendedName>
    <alternativeName>
        <fullName evidence="8">ATP-dependent NAD(P)HX dehydratase</fullName>
    </alternativeName>
</protein>
<keyword evidence="6 8" id="KW-0456">Lyase</keyword>
<comment type="catalytic activity">
    <reaction evidence="8">
        <text>(6S)-NADHX + ATP = ADP + phosphate + NADH + H(+)</text>
        <dbReference type="Rhea" id="RHEA:19017"/>
        <dbReference type="ChEBI" id="CHEBI:15378"/>
        <dbReference type="ChEBI" id="CHEBI:30616"/>
        <dbReference type="ChEBI" id="CHEBI:43474"/>
        <dbReference type="ChEBI" id="CHEBI:57945"/>
        <dbReference type="ChEBI" id="CHEBI:64074"/>
        <dbReference type="ChEBI" id="CHEBI:456216"/>
        <dbReference type="EC" id="4.2.1.93"/>
    </reaction>
</comment>
<keyword evidence="11" id="KW-1185">Reference proteome</keyword>
<dbReference type="EC" id="4.2.1.93" evidence="8"/>
<evidence type="ECO:0000256" key="2">
    <source>
        <dbReference type="ARBA" id="ARBA00022741"/>
    </source>
</evidence>
<comment type="function">
    <text evidence="8">Catalyzes the dehydration of the S-form of NAD(P)HX at the expense of ATP, which is converted to ADP. Together with NAD(P)HX epimerase, which catalyzes the epimerization of the S- and R-forms, the enzyme allows the repair of both epimers of NAD(P)HX, a damaged form of NAD(P)H that is a result of enzymatic or heat-dependent hydration.</text>
</comment>
<dbReference type="PANTHER" id="PTHR12592:SF0">
    <property type="entry name" value="ATP-DEPENDENT (S)-NAD(P)H-HYDRATE DEHYDRATASE"/>
    <property type="match status" value="1"/>
</dbReference>
<feature type="binding site" evidence="8">
    <location>
        <begin position="200"/>
        <end position="204"/>
    </location>
    <ligand>
        <name>ATP</name>
        <dbReference type="ChEBI" id="CHEBI:30616"/>
    </ligand>
</feature>
<evidence type="ECO:0000256" key="7">
    <source>
        <dbReference type="ARBA" id="ARBA00047472"/>
    </source>
</evidence>
<keyword evidence="1 8" id="KW-0597">Phosphoprotein</keyword>
<gene>
    <name evidence="10" type="ORF">MJAP1_000415</name>
</gene>
<keyword evidence="5 8" id="KW-0520">NAD</keyword>
<dbReference type="CDD" id="cd01171">
    <property type="entry name" value="YXKO-related"/>
    <property type="match status" value="1"/>
</dbReference>
<evidence type="ECO:0000256" key="3">
    <source>
        <dbReference type="ARBA" id="ARBA00022840"/>
    </source>
</evidence>
<comment type="cofactor">
    <cofactor evidence="8">
        <name>Mg(2+)</name>
        <dbReference type="ChEBI" id="CHEBI:18420"/>
    </cofactor>
</comment>
<keyword evidence="2 8" id="KW-0547">Nucleotide-binding</keyword>
<dbReference type="SUPFAM" id="SSF53613">
    <property type="entry name" value="Ribokinase-like"/>
    <property type="match status" value="1"/>
</dbReference>
<feature type="binding site" evidence="8">
    <location>
        <position position="110"/>
    </location>
    <ligand>
        <name>(6S)-NADPHX</name>
        <dbReference type="ChEBI" id="CHEBI:64076"/>
    </ligand>
</feature>
<dbReference type="AlphaFoldDB" id="A0AAF0JE17"/>
<comment type="catalytic activity">
    <reaction evidence="7 8">
        <text>(6S)-NADPHX + ATP = ADP + phosphate + NADPH + H(+)</text>
        <dbReference type="Rhea" id="RHEA:32231"/>
        <dbReference type="ChEBI" id="CHEBI:15378"/>
        <dbReference type="ChEBI" id="CHEBI:30616"/>
        <dbReference type="ChEBI" id="CHEBI:43474"/>
        <dbReference type="ChEBI" id="CHEBI:57783"/>
        <dbReference type="ChEBI" id="CHEBI:64076"/>
        <dbReference type="ChEBI" id="CHEBI:456216"/>
        <dbReference type="EC" id="4.2.1.93"/>
    </reaction>
</comment>
<reference evidence="10" key="1">
    <citation type="submission" date="2023-03" db="EMBL/GenBank/DDBJ databases">
        <title>Mating type loci evolution in Malassezia.</title>
        <authorList>
            <person name="Coelho M.A."/>
        </authorList>
    </citation>
    <scope>NUCLEOTIDE SEQUENCE</scope>
    <source>
        <strain evidence="10">CBS 9431</strain>
    </source>
</reference>
<dbReference type="EMBL" id="CP119958">
    <property type="protein sequence ID" value="WFD37471.1"/>
    <property type="molecule type" value="Genomic_DNA"/>
</dbReference>
<dbReference type="GO" id="GO:0047453">
    <property type="term" value="F:ATP-dependent NAD(P)H-hydrate dehydratase activity"/>
    <property type="evidence" value="ECO:0007669"/>
    <property type="project" value="UniProtKB-UniRule"/>
</dbReference>
<evidence type="ECO:0000256" key="5">
    <source>
        <dbReference type="ARBA" id="ARBA00023027"/>
    </source>
</evidence>
<sequence length="304" mass="32974">MTQRNVLQQVKAIIPPLLPEFHKGQAGRVGILGGCREYTGAPFYASVSSMRLGCDMSFTLCAPDAAPALKTYSPDLIVQPVLDTSKSRDEVREELRGIFGRLHSLVVGPGLGRDPQLQDLARIAIEEARAAELYLVVDADGLWLVQNNPKTVQGYKRAVLTPNVVEFGRLCDAMKIDRADPMQTAQRLSEALGGVTILEKGGVDRIASPHEVLVSDVQGGLKRCGGQGDLLSGMLGTFLAWAQRYTERGLHEVPADRLPLVAAYGASVVTRTTSHTGFARLGRSMLTQDLLNDIGHAYEHLFEA</sequence>
<keyword evidence="8" id="KW-0963">Cytoplasm</keyword>
<dbReference type="FunFam" id="3.40.1190.20:FF:000023">
    <property type="entry name" value="ATP-dependent (S)-NAD(P)H-hydrate dehydratase"/>
    <property type="match status" value="1"/>
</dbReference>
<dbReference type="HAMAP" id="MF_01965">
    <property type="entry name" value="NADHX_dehydratase"/>
    <property type="match status" value="1"/>
</dbReference>
<keyword evidence="4" id="KW-0521">NADP</keyword>
<evidence type="ECO:0000313" key="10">
    <source>
        <dbReference type="EMBL" id="WFD37471.1"/>
    </source>
</evidence>
<evidence type="ECO:0000256" key="6">
    <source>
        <dbReference type="ARBA" id="ARBA00023239"/>
    </source>
</evidence>
<dbReference type="GO" id="GO:0005524">
    <property type="term" value="F:ATP binding"/>
    <property type="evidence" value="ECO:0007669"/>
    <property type="project" value="UniProtKB-KW"/>
</dbReference>
<dbReference type="GeneID" id="85224064"/>
<name>A0AAF0JE17_9BASI</name>
<dbReference type="PROSITE" id="PS51383">
    <property type="entry name" value="YJEF_C_3"/>
    <property type="match status" value="1"/>
</dbReference>
<dbReference type="GO" id="GO:0046496">
    <property type="term" value="P:nicotinamide nucleotide metabolic process"/>
    <property type="evidence" value="ECO:0007669"/>
    <property type="project" value="UniProtKB-UniRule"/>
</dbReference>
<feature type="binding site" evidence="8">
    <location>
        <begin position="163"/>
        <end position="169"/>
    </location>
    <ligand>
        <name>(6S)-NADPHX</name>
        <dbReference type="ChEBI" id="CHEBI:64076"/>
    </ligand>
</feature>
<feature type="binding site" evidence="8">
    <location>
        <begin position="219"/>
        <end position="228"/>
    </location>
    <ligand>
        <name>ATP</name>
        <dbReference type="ChEBI" id="CHEBI:30616"/>
    </ligand>
</feature>
<evidence type="ECO:0000256" key="8">
    <source>
        <dbReference type="HAMAP-Rule" id="MF_03157"/>
    </source>
</evidence>
<evidence type="ECO:0000256" key="4">
    <source>
        <dbReference type="ARBA" id="ARBA00022857"/>
    </source>
</evidence>
<dbReference type="Gene3D" id="3.40.1190.20">
    <property type="match status" value="1"/>
</dbReference>
<evidence type="ECO:0000256" key="1">
    <source>
        <dbReference type="ARBA" id="ARBA00022553"/>
    </source>
</evidence>
<dbReference type="Proteomes" id="UP001217754">
    <property type="component" value="Chromosome 1"/>
</dbReference>
<accession>A0AAF0JE17</accession>